<protein>
    <submittedName>
        <fullName evidence="4">HOPM interactor 7</fullName>
    </submittedName>
</protein>
<accession>A0A699HF78</accession>
<dbReference type="Pfam" id="PF01369">
    <property type="entry name" value="Sec7"/>
    <property type="match status" value="1"/>
</dbReference>
<dbReference type="SUPFAM" id="SSF53067">
    <property type="entry name" value="Actin-like ATPase domain"/>
    <property type="match status" value="1"/>
</dbReference>
<dbReference type="InterPro" id="IPR035999">
    <property type="entry name" value="Sec7_dom_sf"/>
</dbReference>
<dbReference type="InterPro" id="IPR029047">
    <property type="entry name" value="HSP70_peptide-bd_sf"/>
</dbReference>
<dbReference type="Pfam" id="PF00012">
    <property type="entry name" value="HSP70"/>
    <property type="match status" value="1"/>
</dbReference>
<dbReference type="GO" id="GO:0005085">
    <property type="term" value="F:guanyl-nucleotide exchange factor activity"/>
    <property type="evidence" value="ECO:0007669"/>
    <property type="project" value="InterPro"/>
</dbReference>
<comment type="caution">
    <text evidence="4">The sequence shown here is derived from an EMBL/GenBank/DDBJ whole genome shotgun (WGS) entry which is preliminary data.</text>
</comment>
<dbReference type="Gene3D" id="1.10.220.20">
    <property type="match status" value="1"/>
</dbReference>
<dbReference type="Gene3D" id="3.30.420.40">
    <property type="match status" value="1"/>
</dbReference>
<dbReference type="GO" id="GO:0005524">
    <property type="term" value="F:ATP binding"/>
    <property type="evidence" value="ECO:0007669"/>
    <property type="project" value="UniProtKB-KW"/>
</dbReference>
<dbReference type="PANTHER" id="PTHR10663:SF312">
    <property type="entry name" value="BREFELDIN A-INHIBITED GUANINE NUCLEOTIDE-EXCHANGE PROTEIN 5"/>
    <property type="match status" value="1"/>
</dbReference>
<reference evidence="4" key="1">
    <citation type="journal article" date="2019" name="Sci. Rep.">
        <title>Draft genome of Tanacetum cinerariifolium, the natural source of mosquito coil.</title>
        <authorList>
            <person name="Yamashiro T."/>
            <person name="Shiraishi A."/>
            <person name="Satake H."/>
            <person name="Nakayama K."/>
        </authorList>
    </citation>
    <scope>NUCLEOTIDE SEQUENCE</scope>
</reference>
<name>A0A699HF78_TANCI</name>
<dbReference type="InterPro" id="IPR043129">
    <property type="entry name" value="ATPase_NBD"/>
</dbReference>
<dbReference type="GO" id="GO:0005802">
    <property type="term" value="C:trans-Golgi network"/>
    <property type="evidence" value="ECO:0007669"/>
    <property type="project" value="TreeGrafter"/>
</dbReference>
<dbReference type="InterPro" id="IPR013126">
    <property type="entry name" value="Hsp_70_fam"/>
</dbReference>
<sequence length="222" mass="24985">MFTHLCMIAIFSSQTLTGKGSLGSVYRADFHNAKAMIGDYLGQHEEFPLAVMHAYVDSMNFTEMKFHTAICGFHRGFWLPGEQKIDRMMENFAKRLVKLTESWMDQLMERTKSSIFTPNFPPPPDSMFNLDFKLFDGEMKKKDVDEVVVVGGSSRIPKAVASGAAIMAVRLSGNDDNMKDVVLQDVTPLSFGISIQINGVRDNMWIVVPRNTSIPTSKKKMF</sequence>
<dbReference type="GO" id="GO:0032012">
    <property type="term" value="P:regulation of ARF protein signal transduction"/>
    <property type="evidence" value="ECO:0007669"/>
    <property type="project" value="InterPro"/>
</dbReference>
<dbReference type="EMBL" id="BKCJ010142692">
    <property type="protein sequence ID" value="GEX97296.1"/>
    <property type="molecule type" value="Genomic_DNA"/>
</dbReference>
<keyword evidence="1" id="KW-0547">Nucleotide-binding</keyword>
<dbReference type="SUPFAM" id="SSF100920">
    <property type="entry name" value="Heat shock protein 70kD (HSP70), peptide-binding domain"/>
    <property type="match status" value="1"/>
</dbReference>
<dbReference type="InterPro" id="IPR000904">
    <property type="entry name" value="Sec7_dom"/>
</dbReference>
<dbReference type="SUPFAM" id="SSF48425">
    <property type="entry name" value="Sec7 domain"/>
    <property type="match status" value="1"/>
</dbReference>
<evidence type="ECO:0000256" key="1">
    <source>
        <dbReference type="ARBA" id="ARBA00022741"/>
    </source>
</evidence>
<evidence type="ECO:0000259" key="3">
    <source>
        <dbReference type="PROSITE" id="PS50190"/>
    </source>
</evidence>
<dbReference type="Gene3D" id="2.60.34.10">
    <property type="entry name" value="Substrate Binding Domain Of DNAk, Chain A, domain 1"/>
    <property type="match status" value="1"/>
</dbReference>
<dbReference type="PANTHER" id="PTHR10663">
    <property type="entry name" value="GUANYL-NUCLEOTIDE EXCHANGE FACTOR"/>
    <property type="match status" value="1"/>
</dbReference>
<dbReference type="GO" id="GO:0140662">
    <property type="term" value="F:ATP-dependent protein folding chaperone"/>
    <property type="evidence" value="ECO:0007669"/>
    <property type="project" value="InterPro"/>
</dbReference>
<dbReference type="PROSITE" id="PS50190">
    <property type="entry name" value="SEC7"/>
    <property type="match status" value="1"/>
</dbReference>
<proteinExistence type="predicted"/>
<keyword evidence="2" id="KW-0067">ATP-binding</keyword>
<feature type="domain" description="SEC7" evidence="3">
    <location>
        <begin position="34"/>
        <end position="196"/>
    </location>
</feature>
<organism evidence="4">
    <name type="scientific">Tanacetum cinerariifolium</name>
    <name type="common">Dalmatian daisy</name>
    <name type="synonym">Chrysanthemum cinerariifolium</name>
    <dbReference type="NCBI Taxonomy" id="118510"/>
    <lineage>
        <taxon>Eukaryota</taxon>
        <taxon>Viridiplantae</taxon>
        <taxon>Streptophyta</taxon>
        <taxon>Embryophyta</taxon>
        <taxon>Tracheophyta</taxon>
        <taxon>Spermatophyta</taxon>
        <taxon>Magnoliopsida</taxon>
        <taxon>eudicotyledons</taxon>
        <taxon>Gunneridae</taxon>
        <taxon>Pentapetalae</taxon>
        <taxon>asterids</taxon>
        <taxon>campanulids</taxon>
        <taxon>Asterales</taxon>
        <taxon>Asteraceae</taxon>
        <taxon>Asteroideae</taxon>
        <taxon>Anthemideae</taxon>
        <taxon>Anthemidinae</taxon>
        <taxon>Tanacetum</taxon>
    </lineage>
</organism>
<evidence type="ECO:0000256" key="2">
    <source>
        <dbReference type="ARBA" id="ARBA00022840"/>
    </source>
</evidence>
<dbReference type="AlphaFoldDB" id="A0A699HF78"/>
<evidence type="ECO:0000313" key="4">
    <source>
        <dbReference type="EMBL" id="GEX97296.1"/>
    </source>
</evidence>
<gene>
    <name evidence="4" type="ORF">Tci_369271</name>
</gene>